<comment type="caution">
    <text evidence="3">The sequence shown here is derived from an EMBL/GenBank/DDBJ whole genome shotgun (WGS) entry which is preliminary data.</text>
</comment>
<dbReference type="EMBL" id="VUOA01000006">
    <property type="protein sequence ID" value="KAA2242252.1"/>
    <property type="molecule type" value="Genomic_DNA"/>
</dbReference>
<evidence type="ECO:0000313" key="4">
    <source>
        <dbReference type="Proteomes" id="UP000323142"/>
    </source>
</evidence>
<dbReference type="AlphaFoldDB" id="A0A5B2VVA8"/>
<dbReference type="OrthoDB" id="8020727at2"/>
<sequence>MIRAWTHLRRLVASLMLVAVTSFVLHGGALAAHHTGGQVSIDCAASAHHAHHDGDDHGHGHHHAHAAPDDGSGAKADSKGDGKGSPCCTGLCALVLAPVAPDTGSAPMVPERIGEGVSRLDPGVEPGGLIRPPRTTDIAA</sequence>
<feature type="region of interest" description="Disordered" evidence="1">
    <location>
        <begin position="48"/>
        <end position="85"/>
    </location>
</feature>
<keyword evidence="4" id="KW-1185">Reference proteome</keyword>
<evidence type="ECO:0000256" key="2">
    <source>
        <dbReference type="SAM" id="SignalP"/>
    </source>
</evidence>
<organism evidence="3 4">
    <name type="scientific">Salinarimonas soli</name>
    <dbReference type="NCBI Taxonomy" id="1638099"/>
    <lineage>
        <taxon>Bacteria</taxon>
        <taxon>Pseudomonadati</taxon>
        <taxon>Pseudomonadota</taxon>
        <taxon>Alphaproteobacteria</taxon>
        <taxon>Hyphomicrobiales</taxon>
        <taxon>Salinarimonadaceae</taxon>
        <taxon>Salinarimonas</taxon>
    </lineage>
</organism>
<evidence type="ECO:0000313" key="3">
    <source>
        <dbReference type="EMBL" id="KAA2242252.1"/>
    </source>
</evidence>
<reference evidence="3 4" key="2">
    <citation type="submission" date="2019-09" db="EMBL/GenBank/DDBJ databases">
        <authorList>
            <person name="Jin C."/>
        </authorList>
    </citation>
    <scope>NUCLEOTIDE SEQUENCE [LARGE SCALE GENOMIC DNA]</scope>
    <source>
        <strain evidence="3 4">BN140002</strain>
    </source>
</reference>
<feature type="signal peptide" evidence="2">
    <location>
        <begin position="1"/>
        <end position="31"/>
    </location>
</feature>
<evidence type="ECO:0000256" key="1">
    <source>
        <dbReference type="SAM" id="MobiDB-lite"/>
    </source>
</evidence>
<reference evidence="3 4" key="1">
    <citation type="submission" date="2019-09" db="EMBL/GenBank/DDBJ databases">
        <title>Salinarimonas rosea gen. nov., sp. nov., a new member of the a-2 subgroup of the Proteobacteria.</title>
        <authorList>
            <person name="Liu J."/>
        </authorList>
    </citation>
    <scope>NUCLEOTIDE SEQUENCE [LARGE SCALE GENOMIC DNA]</scope>
    <source>
        <strain evidence="3 4">BN140002</strain>
    </source>
</reference>
<gene>
    <name evidence="3" type="ORF">F0L46_02905</name>
</gene>
<dbReference type="Proteomes" id="UP000323142">
    <property type="component" value="Unassembled WGS sequence"/>
</dbReference>
<dbReference type="RefSeq" id="WP_149815523.1">
    <property type="nucleotide sequence ID" value="NZ_VUOA01000006.1"/>
</dbReference>
<accession>A0A5B2VVA8</accession>
<name>A0A5B2VVA8_9HYPH</name>
<feature type="chain" id="PRO_5023088636" description="DUF2946 domain-containing protein" evidence="2">
    <location>
        <begin position="32"/>
        <end position="140"/>
    </location>
</feature>
<evidence type="ECO:0008006" key="5">
    <source>
        <dbReference type="Google" id="ProtNLM"/>
    </source>
</evidence>
<proteinExistence type="predicted"/>
<feature type="region of interest" description="Disordered" evidence="1">
    <location>
        <begin position="116"/>
        <end position="140"/>
    </location>
</feature>
<protein>
    <recommendedName>
        <fullName evidence="5">DUF2946 domain-containing protein</fullName>
    </recommendedName>
</protein>
<keyword evidence="2" id="KW-0732">Signal</keyword>